<feature type="region of interest" description="Disordered" evidence="3">
    <location>
        <begin position="145"/>
        <end position="183"/>
    </location>
</feature>
<evidence type="ECO:0000259" key="4">
    <source>
        <dbReference type="Pfam" id="PF08698"/>
    </source>
</evidence>
<comment type="caution">
    <text evidence="5">The sequence shown here is derived from an EMBL/GenBank/DDBJ whole genome shotgun (WGS) entry which is preliminary data.</text>
</comment>
<dbReference type="Proteomes" id="UP000029964">
    <property type="component" value="Unassembled WGS sequence"/>
</dbReference>
<evidence type="ECO:0000256" key="1">
    <source>
        <dbReference type="ARBA" id="ARBA00004604"/>
    </source>
</evidence>
<dbReference type="Pfam" id="PF08698">
    <property type="entry name" value="Fcf2"/>
    <property type="match status" value="1"/>
</dbReference>
<dbReference type="GO" id="GO:0005730">
    <property type="term" value="C:nucleolus"/>
    <property type="evidence" value="ECO:0007669"/>
    <property type="project" value="UniProtKB-SubCell"/>
</dbReference>
<dbReference type="STRING" id="857340.A0A086T168"/>
<protein>
    <submittedName>
        <fullName evidence="5">rRNA-processing protein-like protein</fullName>
    </submittedName>
</protein>
<dbReference type="InterPro" id="IPR039883">
    <property type="entry name" value="Fcf2/DNTTIP2"/>
</dbReference>
<feature type="domain" description="Fcf2 pre-rRNA processing C-terminal" evidence="4">
    <location>
        <begin position="65"/>
        <end position="152"/>
    </location>
</feature>
<feature type="compositionally biased region" description="Basic and acidic residues" evidence="3">
    <location>
        <begin position="11"/>
        <end position="21"/>
    </location>
</feature>
<dbReference type="InterPro" id="IPR014810">
    <property type="entry name" value="Fcf2_C"/>
</dbReference>
<accession>A0A086T168</accession>
<comment type="subcellular location">
    <subcellularLocation>
        <location evidence="1">Nucleus</location>
        <location evidence="1">Nucleolus</location>
    </subcellularLocation>
</comment>
<dbReference type="GO" id="GO:0006396">
    <property type="term" value="P:RNA processing"/>
    <property type="evidence" value="ECO:0007669"/>
    <property type="project" value="TreeGrafter"/>
</dbReference>
<name>A0A086T168_HAPC1</name>
<dbReference type="PANTHER" id="PTHR21686">
    <property type="entry name" value="DEOXYNUCLEOTIDYLTRANSFERASE TERMINAL-INTERACTING PROTEIN 2"/>
    <property type="match status" value="1"/>
</dbReference>
<evidence type="ECO:0000256" key="3">
    <source>
        <dbReference type="SAM" id="MobiDB-lite"/>
    </source>
</evidence>
<reference evidence="6" key="1">
    <citation type="journal article" date="2014" name="Genome Announc.">
        <title>Genome sequence and annotation of Acremonium chrysogenum, producer of the beta-lactam antibiotic cephalosporin C.</title>
        <authorList>
            <person name="Terfehr D."/>
            <person name="Dahlmann T.A."/>
            <person name="Specht T."/>
            <person name="Zadra I."/>
            <person name="Kuernsteiner H."/>
            <person name="Kueck U."/>
        </authorList>
    </citation>
    <scope>NUCLEOTIDE SEQUENCE [LARGE SCALE GENOMIC DNA]</scope>
    <source>
        <strain evidence="6">ATCC 11550 / CBS 779.69 / DSM 880 / IAM 14645 / JCM 23072 / IMI 49137</strain>
    </source>
</reference>
<dbReference type="OrthoDB" id="427886at2759"/>
<dbReference type="EMBL" id="JPKY01000077">
    <property type="protein sequence ID" value="KFH43100.1"/>
    <property type="molecule type" value="Genomic_DNA"/>
</dbReference>
<feature type="compositionally biased region" description="Basic and acidic residues" evidence="3">
    <location>
        <begin position="146"/>
        <end position="159"/>
    </location>
</feature>
<feature type="region of interest" description="Disordered" evidence="3">
    <location>
        <begin position="1"/>
        <end position="75"/>
    </location>
</feature>
<dbReference type="PANTHER" id="PTHR21686:SF12">
    <property type="entry name" value="DEOXYNUCLEOTIDYLTRANSFERASE TERMINAL-INTERACTING PROTEIN 2"/>
    <property type="match status" value="1"/>
</dbReference>
<dbReference type="HOGENOM" id="CLU_075129_1_0_1"/>
<evidence type="ECO:0000313" key="5">
    <source>
        <dbReference type="EMBL" id="KFH43100.1"/>
    </source>
</evidence>
<keyword evidence="6" id="KW-1185">Reference proteome</keyword>
<evidence type="ECO:0000313" key="6">
    <source>
        <dbReference type="Proteomes" id="UP000029964"/>
    </source>
</evidence>
<proteinExistence type="predicted"/>
<dbReference type="AlphaFoldDB" id="A0A086T168"/>
<dbReference type="GO" id="GO:0003723">
    <property type="term" value="F:RNA binding"/>
    <property type="evidence" value="ECO:0007669"/>
    <property type="project" value="TreeGrafter"/>
</dbReference>
<keyword evidence="2" id="KW-0539">Nucleus</keyword>
<gene>
    <name evidence="5" type="ORF">ACRE_061230</name>
</gene>
<organism evidence="5 6">
    <name type="scientific">Hapsidospora chrysogenum (strain ATCC 11550 / CBS 779.69 / DSM 880 / IAM 14645 / JCM 23072 / IMI 49137)</name>
    <name type="common">Acremonium chrysogenum</name>
    <dbReference type="NCBI Taxonomy" id="857340"/>
    <lineage>
        <taxon>Eukaryota</taxon>
        <taxon>Fungi</taxon>
        <taxon>Dikarya</taxon>
        <taxon>Ascomycota</taxon>
        <taxon>Pezizomycotina</taxon>
        <taxon>Sordariomycetes</taxon>
        <taxon>Hypocreomycetidae</taxon>
        <taxon>Hypocreales</taxon>
        <taxon>Bionectriaceae</taxon>
        <taxon>Hapsidospora</taxon>
    </lineage>
</organism>
<sequence>MAQLTDGQVDDVLREAEERLASRGSGTAPTVTEKLQKSTQPQPQPAGTKEKLSVRQLQKSTAPPKESAGPDWFDLPKTDLTSEFKRDWQILRMRNVLDPKHQKKTLRANPPAFSQVGEIIAGPTDFYSSRLARKERKRTLLQEAMSSRDDKIHTKSAEIRRKKASGGKGAYQRFLSQRRKQKG</sequence>
<evidence type="ECO:0000256" key="2">
    <source>
        <dbReference type="ARBA" id="ARBA00023242"/>
    </source>
</evidence>